<organism evidence="4 5">
    <name type="scientific">Solanum bulbocastanum</name>
    <name type="common">Wild potato</name>
    <dbReference type="NCBI Taxonomy" id="147425"/>
    <lineage>
        <taxon>Eukaryota</taxon>
        <taxon>Viridiplantae</taxon>
        <taxon>Streptophyta</taxon>
        <taxon>Embryophyta</taxon>
        <taxon>Tracheophyta</taxon>
        <taxon>Spermatophyta</taxon>
        <taxon>Magnoliopsida</taxon>
        <taxon>eudicotyledons</taxon>
        <taxon>Gunneridae</taxon>
        <taxon>Pentapetalae</taxon>
        <taxon>asterids</taxon>
        <taxon>lamiids</taxon>
        <taxon>Solanales</taxon>
        <taxon>Solanaceae</taxon>
        <taxon>Solanoideae</taxon>
        <taxon>Solaneae</taxon>
        <taxon>Solanum</taxon>
    </lineage>
</organism>
<comment type="subcellular location">
    <subcellularLocation>
        <location evidence="1">Membrane</location>
        <topology evidence="1">Single-pass membrane protein</topology>
    </subcellularLocation>
</comment>
<reference evidence="4 5" key="1">
    <citation type="submission" date="2024-02" db="EMBL/GenBank/DDBJ databases">
        <title>de novo genome assembly of Solanum bulbocastanum strain 11H21.</title>
        <authorList>
            <person name="Hosaka A.J."/>
        </authorList>
    </citation>
    <scope>NUCLEOTIDE SEQUENCE [LARGE SCALE GENOMIC DNA]</scope>
    <source>
        <tissue evidence="4">Young leaves</tissue>
    </source>
</reference>
<keyword evidence="2" id="KW-0732">Signal</keyword>
<dbReference type="PANTHER" id="PTHR33491">
    <property type="entry name" value="OSJNBA0016N04.9 PROTEIN"/>
    <property type="match status" value="1"/>
</dbReference>
<dbReference type="EMBL" id="JBANQN010000005">
    <property type="protein sequence ID" value="KAK6790069.1"/>
    <property type="molecule type" value="Genomic_DNA"/>
</dbReference>
<dbReference type="Proteomes" id="UP001371456">
    <property type="component" value="Unassembled WGS sequence"/>
</dbReference>
<accession>A0AAN8TNK8</accession>
<evidence type="ECO:0000256" key="2">
    <source>
        <dbReference type="ARBA" id="ARBA00022729"/>
    </source>
</evidence>
<dbReference type="Pfam" id="PF13947">
    <property type="entry name" value="GUB_WAK_bind"/>
    <property type="match status" value="1"/>
</dbReference>
<evidence type="ECO:0000313" key="4">
    <source>
        <dbReference type="EMBL" id="KAK6790069.1"/>
    </source>
</evidence>
<gene>
    <name evidence="4" type="ORF">RDI58_013869</name>
</gene>
<sequence>MMSNNMAKPGCQTKCGNLSVPCPFGIGTDDGFSIHPIFDIRCNTSSNPPIAYLNTVATNLRVPWLS</sequence>
<dbReference type="GO" id="GO:0030247">
    <property type="term" value="F:polysaccharide binding"/>
    <property type="evidence" value="ECO:0007669"/>
    <property type="project" value="InterPro"/>
</dbReference>
<evidence type="ECO:0000259" key="3">
    <source>
        <dbReference type="Pfam" id="PF13947"/>
    </source>
</evidence>
<evidence type="ECO:0000256" key="1">
    <source>
        <dbReference type="ARBA" id="ARBA00004167"/>
    </source>
</evidence>
<protein>
    <recommendedName>
        <fullName evidence="3">Wall-associated receptor kinase galacturonan-binding domain-containing protein</fullName>
    </recommendedName>
</protein>
<proteinExistence type="predicted"/>
<dbReference type="InterPro" id="IPR025287">
    <property type="entry name" value="WAK_GUB"/>
</dbReference>
<comment type="caution">
    <text evidence="4">The sequence shown here is derived from an EMBL/GenBank/DDBJ whole genome shotgun (WGS) entry which is preliminary data.</text>
</comment>
<feature type="domain" description="Wall-associated receptor kinase galacturonan-binding" evidence="3">
    <location>
        <begin position="11"/>
        <end position="54"/>
    </location>
</feature>
<dbReference type="GO" id="GO:0016020">
    <property type="term" value="C:membrane"/>
    <property type="evidence" value="ECO:0007669"/>
    <property type="project" value="UniProtKB-SubCell"/>
</dbReference>
<keyword evidence="5" id="KW-1185">Reference proteome</keyword>
<dbReference type="AlphaFoldDB" id="A0AAN8TNK8"/>
<evidence type="ECO:0000313" key="5">
    <source>
        <dbReference type="Proteomes" id="UP001371456"/>
    </source>
</evidence>
<name>A0AAN8TNK8_SOLBU</name>